<evidence type="ECO:0000313" key="2">
    <source>
        <dbReference type="EMBL" id="KAK1354660.1"/>
    </source>
</evidence>
<evidence type="ECO:0000256" key="1">
    <source>
        <dbReference type="SAM" id="SignalP"/>
    </source>
</evidence>
<dbReference type="PANTHER" id="PTHR37078">
    <property type="entry name" value="NODULE CYSTEINE-RICH (NCR) SECRETED PEPTIDE"/>
    <property type="match status" value="1"/>
</dbReference>
<sequence length="100" mass="10744">MGVSKSSVLFLMSVIILFHLTSFAKARTLSTSSSSTHNLLSVSSLSGTNTDTKSRGRYSKLVATLGLICKCCDGSSGEAECKTTWVQPCSNLQCHPWKQP</sequence>
<dbReference type="AlphaFoldDB" id="A0AAD8LXZ5"/>
<keyword evidence="1" id="KW-0732">Signal</keyword>
<accession>A0AAD8LXZ5</accession>
<reference evidence="2" key="1">
    <citation type="submission" date="2023-02" db="EMBL/GenBank/DDBJ databases">
        <title>Genome of toxic invasive species Heracleum sosnowskyi carries increased number of genes despite the absence of recent whole-genome duplications.</title>
        <authorList>
            <person name="Schelkunov M."/>
            <person name="Shtratnikova V."/>
            <person name="Makarenko M."/>
            <person name="Klepikova A."/>
            <person name="Omelchenko D."/>
            <person name="Novikova G."/>
            <person name="Obukhova E."/>
            <person name="Bogdanov V."/>
            <person name="Penin A."/>
            <person name="Logacheva M."/>
        </authorList>
    </citation>
    <scope>NUCLEOTIDE SEQUENCE</scope>
    <source>
        <strain evidence="2">Hsosn_3</strain>
        <tissue evidence="2">Leaf</tissue>
    </source>
</reference>
<gene>
    <name evidence="2" type="ORF">POM88_047916</name>
</gene>
<proteinExistence type="predicted"/>
<comment type="caution">
    <text evidence="2">The sequence shown here is derived from an EMBL/GenBank/DDBJ whole genome shotgun (WGS) entry which is preliminary data.</text>
</comment>
<feature type="signal peptide" evidence="1">
    <location>
        <begin position="1"/>
        <end position="26"/>
    </location>
</feature>
<dbReference type="EMBL" id="JAUIZM010000011">
    <property type="protein sequence ID" value="KAK1354660.1"/>
    <property type="molecule type" value="Genomic_DNA"/>
</dbReference>
<reference evidence="2" key="2">
    <citation type="submission" date="2023-05" db="EMBL/GenBank/DDBJ databases">
        <authorList>
            <person name="Schelkunov M.I."/>
        </authorList>
    </citation>
    <scope>NUCLEOTIDE SEQUENCE</scope>
    <source>
        <strain evidence="2">Hsosn_3</strain>
        <tissue evidence="2">Leaf</tissue>
    </source>
</reference>
<evidence type="ECO:0000313" key="3">
    <source>
        <dbReference type="Proteomes" id="UP001237642"/>
    </source>
</evidence>
<dbReference type="Proteomes" id="UP001237642">
    <property type="component" value="Unassembled WGS sequence"/>
</dbReference>
<name>A0AAD8LXZ5_9APIA</name>
<organism evidence="2 3">
    <name type="scientific">Heracleum sosnowskyi</name>
    <dbReference type="NCBI Taxonomy" id="360622"/>
    <lineage>
        <taxon>Eukaryota</taxon>
        <taxon>Viridiplantae</taxon>
        <taxon>Streptophyta</taxon>
        <taxon>Embryophyta</taxon>
        <taxon>Tracheophyta</taxon>
        <taxon>Spermatophyta</taxon>
        <taxon>Magnoliopsida</taxon>
        <taxon>eudicotyledons</taxon>
        <taxon>Gunneridae</taxon>
        <taxon>Pentapetalae</taxon>
        <taxon>asterids</taxon>
        <taxon>campanulids</taxon>
        <taxon>Apiales</taxon>
        <taxon>Apiaceae</taxon>
        <taxon>Apioideae</taxon>
        <taxon>apioid superclade</taxon>
        <taxon>Tordylieae</taxon>
        <taxon>Tordyliinae</taxon>
        <taxon>Heracleum</taxon>
    </lineage>
</organism>
<feature type="chain" id="PRO_5041903536" evidence="1">
    <location>
        <begin position="27"/>
        <end position="100"/>
    </location>
</feature>
<protein>
    <submittedName>
        <fullName evidence="2">Uncharacterized protein</fullName>
    </submittedName>
</protein>
<dbReference type="PANTHER" id="PTHR37078:SF6">
    <property type="entry name" value="NODULE CYSTEINE-RICH (NCR) SECRETED PEPTIDE"/>
    <property type="match status" value="1"/>
</dbReference>
<keyword evidence="3" id="KW-1185">Reference proteome</keyword>